<evidence type="ECO:0000259" key="6">
    <source>
        <dbReference type="SMART" id="SM00849"/>
    </source>
</evidence>
<evidence type="ECO:0000313" key="8">
    <source>
        <dbReference type="Proteomes" id="UP000599578"/>
    </source>
</evidence>
<dbReference type="RefSeq" id="WP_188857647.1">
    <property type="nucleotide sequence ID" value="NZ_BMLT01000001.1"/>
</dbReference>
<dbReference type="EMBL" id="BMLT01000001">
    <property type="protein sequence ID" value="GGO76409.1"/>
    <property type="molecule type" value="Genomic_DNA"/>
</dbReference>
<gene>
    <name evidence="7" type="ORF">GCM10011348_03540</name>
</gene>
<dbReference type="PANTHER" id="PTHR42978">
    <property type="entry name" value="QUORUM-QUENCHING LACTONASE YTNP-RELATED-RELATED"/>
    <property type="match status" value="1"/>
</dbReference>
<dbReference type="PANTHER" id="PTHR42978:SF7">
    <property type="entry name" value="METALLO-HYDROLASE RV2300C-RELATED"/>
    <property type="match status" value="1"/>
</dbReference>
<dbReference type="SMART" id="SM00849">
    <property type="entry name" value="Lactamase_B"/>
    <property type="match status" value="1"/>
</dbReference>
<proteinExistence type="inferred from homology"/>
<dbReference type="AlphaFoldDB" id="A0A917Z8V0"/>
<dbReference type="CDD" id="cd07729">
    <property type="entry name" value="AHL_lactonase_MBL-fold"/>
    <property type="match status" value="1"/>
</dbReference>
<sequence>MFENNIEPFSVYAIKYATVQRNASDNFIGSDPHDSATSMDYYVWVARSKEHLFLIDTGFDAQRAISRRRIFLRCPTEGLSLLGIDRSDVESIIITHMHYDHAGNLSLFKNARFFIQDSEVAYVTGRSMRHSFLRQAYELEDVLDVVRYVHTDRVNFIDGNAELVPGLRLHHIGGHCAGLQIVQVWTKQGWMVLASDASHYYENFESKRPFPIVLNVHDMLEGHAKLNELASSPSLIIPGHDPRVMERYNAPSEEMEGIVVQLA</sequence>
<dbReference type="GO" id="GO:0046872">
    <property type="term" value="F:metal ion binding"/>
    <property type="evidence" value="ECO:0007669"/>
    <property type="project" value="UniProtKB-KW"/>
</dbReference>
<evidence type="ECO:0000256" key="2">
    <source>
        <dbReference type="ARBA" id="ARBA00007749"/>
    </source>
</evidence>
<comment type="caution">
    <text evidence="7">The sequence shown here is derived from an EMBL/GenBank/DDBJ whole genome shotgun (WGS) entry which is preliminary data.</text>
</comment>
<keyword evidence="4" id="KW-0378">Hydrolase</keyword>
<comment type="cofactor">
    <cofactor evidence="1">
        <name>Zn(2+)</name>
        <dbReference type="ChEBI" id="CHEBI:29105"/>
    </cofactor>
</comment>
<dbReference type="InterPro" id="IPR001279">
    <property type="entry name" value="Metallo-B-lactamas"/>
</dbReference>
<dbReference type="SUPFAM" id="SSF56281">
    <property type="entry name" value="Metallo-hydrolase/oxidoreductase"/>
    <property type="match status" value="1"/>
</dbReference>
<dbReference type="GO" id="GO:0016787">
    <property type="term" value="F:hydrolase activity"/>
    <property type="evidence" value="ECO:0007669"/>
    <property type="project" value="UniProtKB-KW"/>
</dbReference>
<feature type="domain" description="Metallo-beta-lactamase" evidence="6">
    <location>
        <begin position="40"/>
        <end position="240"/>
    </location>
</feature>
<evidence type="ECO:0000313" key="7">
    <source>
        <dbReference type="EMBL" id="GGO76409.1"/>
    </source>
</evidence>
<organism evidence="7 8">
    <name type="scientific">Marinobacterium nitratireducens</name>
    <dbReference type="NCBI Taxonomy" id="518897"/>
    <lineage>
        <taxon>Bacteria</taxon>
        <taxon>Pseudomonadati</taxon>
        <taxon>Pseudomonadota</taxon>
        <taxon>Gammaproteobacteria</taxon>
        <taxon>Oceanospirillales</taxon>
        <taxon>Oceanospirillaceae</taxon>
        <taxon>Marinobacterium</taxon>
    </lineage>
</organism>
<dbReference type="InterPro" id="IPR036866">
    <property type="entry name" value="RibonucZ/Hydroxyglut_hydro"/>
</dbReference>
<dbReference type="InterPro" id="IPR051013">
    <property type="entry name" value="MBL_superfamily_lactonases"/>
</dbReference>
<reference evidence="7 8" key="1">
    <citation type="journal article" date="2014" name="Int. J. Syst. Evol. Microbiol.">
        <title>Complete genome sequence of Corynebacterium casei LMG S-19264T (=DSM 44701T), isolated from a smear-ripened cheese.</title>
        <authorList>
            <consortium name="US DOE Joint Genome Institute (JGI-PGF)"/>
            <person name="Walter F."/>
            <person name="Albersmeier A."/>
            <person name="Kalinowski J."/>
            <person name="Ruckert C."/>
        </authorList>
    </citation>
    <scope>NUCLEOTIDE SEQUENCE [LARGE SCALE GENOMIC DNA]</scope>
    <source>
        <strain evidence="7 8">CGMCC 1.7286</strain>
    </source>
</reference>
<dbReference type="Pfam" id="PF00753">
    <property type="entry name" value="Lactamase_B"/>
    <property type="match status" value="1"/>
</dbReference>
<evidence type="ECO:0000256" key="3">
    <source>
        <dbReference type="ARBA" id="ARBA00022723"/>
    </source>
</evidence>
<evidence type="ECO:0000256" key="4">
    <source>
        <dbReference type="ARBA" id="ARBA00022801"/>
    </source>
</evidence>
<name>A0A917Z8V0_9GAMM</name>
<accession>A0A917Z8V0</accession>
<dbReference type="Proteomes" id="UP000599578">
    <property type="component" value="Unassembled WGS sequence"/>
</dbReference>
<protein>
    <submittedName>
        <fullName evidence="7">N-acyl homoserine lactonase family protein</fullName>
    </submittedName>
</protein>
<evidence type="ECO:0000256" key="5">
    <source>
        <dbReference type="ARBA" id="ARBA00022833"/>
    </source>
</evidence>
<comment type="similarity">
    <text evidence="2">Belongs to the metallo-beta-lactamase superfamily.</text>
</comment>
<keyword evidence="5" id="KW-0862">Zinc</keyword>
<dbReference type="Gene3D" id="3.60.15.10">
    <property type="entry name" value="Ribonuclease Z/Hydroxyacylglutathione hydrolase-like"/>
    <property type="match status" value="1"/>
</dbReference>
<evidence type="ECO:0000256" key="1">
    <source>
        <dbReference type="ARBA" id="ARBA00001947"/>
    </source>
</evidence>
<keyword evidence="8" id="KW-1185">Reference proteome</keyword>
<keyword evidence="3" id="KW-0479">Metal-binding</keyword>